<comment type="caution">
    <text evidence="2">The sequence shown here is derived from an EMBL/GenBank/DDBJ whole genome shotgun (WGS) entry which is preliminary data.</text>
</comment>
<proteinExistence type="predicted"/>
<dbReference type="EMBL" id="JARBHB010000009">
    <property type="protein sequence ID" value="KAJ8875517.1"/>
    <property type="molecule type" value="Genomic_DNA"/>
</dbReference>
<dbReference type="PANTHER" id="PTHR19303:SF74">
    <property type="entry name" value="POGO TRANSPOSABLE ELEMENT WITH KRAB DOMAIN"/>
    <property type="match status" value="1"/>
</dbReference>
<gene>
    <name evidence="2" type="ORF">PR048_023412</name>
</gene>
<evidence type="ECO:0000259" key="1">
    <source>
        <dbReference type="Pfam" id="PF03184"/>
    </source>
</evidence>
<evidence type="ECO:0000313" key="3">
    <source>
        <dbReference type="Proteomes" id="UP001159363"/>
    </source>
</evidence>
<accession>A0ABQ9GU15</accession>
<feature type="domain" description="DDE-1" evidence="1">
    <location>
        <begin position="222"/>
        <end position="281"/>
    </location>
</feature>
<dbReference type="PANTHER" id="PTHR19303">
    <property type="entry name" value="TRANSPOSON"/>
    <property type="match status" value="1"/>
</dbReference>
<dbReference type="InterPro" id="IPR050863">
    <property type="entry name" value="CenT-Element_Derived"/>
</dbReference>
<dbReference type="Pfam" id="PF03184">
    <property type="entry name" value="DDE_1"/>
    <property type="match status" value="1"/>
</dbReference>
<organism evidence="2 3">
    <name type="scientific">Dryococelus australis</name>
    <dbReference type="NCBI Taxonomy" id="614101"/>
    <lineage>
        <taxon>Eukaryota</taxon>
        <taxon>Metazoa</taxon>
        <taxon>Ecdysozoa</taxon>
        <taxon>Arthropoda</taxon>
        <taxon>Hexapoda</taxon>
        <taxon>Insecta</taxon>
        <taxon>Pterygota</taxon>
        <taxon>Neoptera</taxon>
        <taxon>Polyneoptera</taxon>
        <taxon>Phasmatodea</taxon>
        <taxon>Verophasmatodea</taxon>
        <taxon>Anareolatae</taxon>
        <taxon>Phasmatidae</taxon>
        <taxon>Eurycanthinae</taxon>
        <taxon>Dryococelus</taxon>
    </lineage>
</organism>
<reference evidence="2 3" key="1">
    <citation type="submission" date="2023-02" db="EMBL/GenBank/DDBJ databases">
        <title>LHISI_Scaffold_Assembly.</title>
        <authorList>
            <person name="Stuart O.P."/>
            <person name="Cleave R."/>
            <person name="Magrath M.J.L."/>
            <person name="Mikheyev A.S."/>
        </authorList>
    </citation>
    <scope>NUCLEOTIDE SEQUENCE [LARGE SCALE GENOMIC DNA]</scope>
    <source>
        <strain evidence="2">Daus_M_001</strain>
        <tissue evidence="2">Leg muscle</tissue>
    </source>
</reference>
<evidence type="ECO:0000313" key="2">
    <source>
        <dbReference type="EMBL" id="KAJ8875517.1"/>
    </source>
</evidence>
<keyword evidence="3" id="KW-1185">Reference proteome</keyword>
<protein>
    <recommendedName>
        <fullName evidence="1">DDE-1 domain-containing protein</fullName>
    </recommendedName>
</protein>
<dbReference type="Proteomes" id="UP001159363">
    <property type="component" value="Chromosome 8"/>
</dbReference>
<dbReference type="InterPro" id="IPR004875">
    <property type="entry name" value="DDE_SF_endonuclease_dom"/>
</dbReference>
<sequence>MSTWKHLLYGESAMEAALQDVQRPEYQKSSTTKWYAKNHALLAAKRRNFVEWVITMSKADFPVMKEYLMNKFPFKDGRPGRKWCKAFLKRHNLSLRTPQNLTSSRIGVSSEKIMAWFEEVHKYIVDNGLESILLDPNRIFNADETASFLNLKGSRILAQKEDKTIYQQVNSDDKEFRTVLVTGNATGRLCTPLVCLNMKDSHKILLQKFLHTRALENPPMENIPLSVLLLIDGHLSHLTLHTSKFCSDNGIVCVALLPNSTNILQPMDVCVFKPLKHGWGKGSSYLEAKLLDKTINECVWPEHLQHTFRRCGLYPWDAVATDYSKVIPQATCSGVTRHPESADKPNSYVGICSQLLDTYLGAEKIKEFEAAGNDWLGGGTEDKSLFRYWRYLKDSMSRETEHNTNSGTPPIEDHELTEYETCPSAEDVEIPADVPAYTSHVIVPGRPHLPAHVTPAEVGDSSHPPTNPFQAATSPHNIVVGNHSVSAGPSIAVTPTGKMIPSPFKCVLFWAGPQLKKKSKITPKEKIPTVARPTQWQELYTHKEEAKKELLIRKEERIAERNRKKTEKE</sequence>
<name>A0ABQ9GU15_9NEOP</name>